<dbReference type="Proteomes" id="UP000229740">
    <property type="component" value="Unassembled WGS sequence"/>
</dbReference>
<dbReference type="PROSITE" id="PS01125">
    <property type="entry name" value="ROK"/>
    <property type="match status" value="1"/>
</dbReference>
<reference evidence="2 3" key="1">
    <citation type="submission" date="2017-10" db="EMBL/GenBank/DDBJ databases">
        <title>Novel microbial diversity and functional potential in the marine mammal oral microbiome.</title>
        <authorList>
            <person name="Dudek N.K."/>
            <person name="Sun C.L."/>
            <person name="Burstein D."/>
            <person name="Kantor R.S."/>
            <person name="Aliaga Goltsman D.S."/>
            <person name="Bik E.M."/>
            <person name="Thomas B.C."/>
            <person name="Banfield J.F."/>
            <person name="Relman D.A."/>
        </authorList>
    </citation>
    <scope>NUCLEOTIDE SEQUENCE [LARGE SCALE GENOMIC DNA]</scope>
    <source>
        <strain evidence="2">DOLZORAL124_49_17</strain>
    </source>
</reference>
<dbReference type="InterPro" id="IPR049874">
    <property type="entry name" value="ROK_cs"/>
</dbReference>
<protein>
    <recommendedName>
        <fullName evidence="4">Glucokinase</fullName>
    </recommendedName>
</protein>
<proteinExistence type="inferred from homology"/>
<comment type="similarity">
    <text evidence="1">Belongs to the ROK (NagC/XylR) family.</text>
</comment>
<evidence type="ECO:0008006" key="4">
    <source>
        <dbReference type="Google" id="ProtNLM"/>
    </source>
</evidence>
<organism evidence="2 3">
    <name type="scientific">candidate division KSB3 bacterium</name>
    <dbReference type="NCBI Taxonomy" id="2044937"/>
    <lineage>
        <taxon>Bacteria</taxon>
        <taxon>candidate division KSB3</taxon>
    </lineage>
</organism>
<evidence type="ECO:0000313" key="3">
    <source>
        <dbReference type="Proteomes" id="UP000229740"/>
    </source>
</evidence>
<accession>A0A2G6E7N6</accession>
<dbReference type="EMBL" id="PDPS01000025">
    <property type="protein sequence ID" value="PID57771.1"/>
    <property type="molecule type" value="Genomic_DNA"/>
</dbReference>
<dbReference type="AlphaFoldDB" id="A0A2G6E7N6"/>
<dbReference type="Gene3D" id="3.30.420.40">
    <property type="match status" value="2"/>
</dbReference>
<evidence type="ECO:0000313" key="2">
    <source>
        <dbReference type="EMBL" id="PID57771.1"/>
    </source>
</evidence>
<dbReference type="PANTHER" id="PTHR18964">
    <property type="entry name" value="ROK (REPRESSOR, ORF, KINASE) FAMILY"/>
    <property type="match status" value="1"/>
</dbReference>
<dbReference type="SUPFAM" id="SSF53067">
    <property type="entry name" value="Actin-like ATPase domain"/>
    <property type="match status" value="1"/>
</dbReference>
<sequence>MTDNKKKIHVGVDIGGTKIALGLVTAEGECLQQKKFPTQRSKGADWLIAHVIHNIRELVQQAGLPPEAVASVGIGVPGTVEAATGNVVLAPSLGWQNVQMGRQIKTAFPAIPVYIEQDTKTAVLGEYFLCADPSVSHLLFITISTGIGSGLILDRKLYRGQLNSAGEIGHCIVERNGLPCSCGNRGCLQAYADGTAIAGAACQRIKHGEQSTLTEVLSNGRLTALQVASAAEQGDSLARDVLLRAAEYVGIALANVISLLNLDLIIIGGGVAQSGAGFIEKIREVAENSCYPPARGSFRIVVTTHWDTNAIIGAGLLHNTAASENWISATSKAGPVMRSQTANATDSKIYS</sequence>
<dbReference type="InterPro" id="IPR000600">
    <property type="entry name" value="ROK"/>
</dbReference>
<gene>
    <name evidence="2" type="ORF">CSB45_05970</name>
</gene>
<dbReference type="InterPro" id="IPR043129">
    <property type="entry name" value="ATPase_NBD"/>
</dbReference>
<evidence type="ECO:0000256" key="1">
    <source>
        <dbReference type="ARBA" id="ARBA00006479"/>
    </source>
</evidence>
<comment type="caution">
    <text evidence="2">The sequence shown here is derived from an EMBL/GenBank/DDBJ whole genome shotgun (WGS) entry which is preliminary data.</text>
</comment>
<name>A0A2G6E7N6_9BACT</name>
<dbReference type="PANTHER" id="PTHR18964:SF149">
    <property type="entry name" value="BIFUNCTIONAL UDP-N-ACETYLGLUCOSAMINE 2-EPIMERASE_N-ACETYLMANNOSAMINE KINASE"/>
    <property type="match status" value="1"/>
</dbReference>
<dbReference type="Pfam" id="PF00480">
    <property type="entry name" value="ROK"/>
    <property type="match status" value="1"/>
</dbReference>